<evidence type="ECO:0000313" key="2">
    <source>
        <dbReference type="EMBL" id="KAL1226472.1"/>
    </source>
</evidence>
<feature type="compositionally biased region" description="Basic and acidic residues" evidence="1">
    <location>
        <begin position="30"/>
        <end position="42"/>
    </location>
</feature>
<dbReference type="Proteomes" id="UP001558632">
    <property type="component" value="Unassembled WGS sequence"/>
</dbReference>
<name>A0ABR3K073_TRISP</name>
<evidence type="ECO:0000256" key="1">
    <source>
        <dbReference type="SAM" id="MobiDB-lite"/>
    </source>
</evidence>
<reference evidence="2 3" key="1">
    <citation type="submission" date="2024-07" db="EMBL/GenBank/DDBJ databases">
        <title>Enhanced genomic and transcriptomic resources for Trichinella pseudospiralis and T. spiralis underpin the discovery of pronounced molecular differences between stages and species.</title>
        <authorList>
            <person name="Pasi K.K."/>
            <person name="La Rosa G."/>
            <person name="Gomez-Morales M.A."/>
            <person name="Tosini F."/>
            <person name="Sumanam S."/>
            <person name="Young N.D."/>
            <person name="Chang B.C."/>
            <person name="Robin G.B."/>
        </authorList>
    </citation>
    <scope>NUCLEOTIDE SEQUENCE [LARGE SCALE GENOMIC DNA]</scope>
    <source>
        <strain evidence="2">ISS534</strain>
    </source>
</reference>
<protein>
    <submittedName>
        <fullName evidence="2">Ribonuclease kappa-A</fullName>
    </submittedName>
</protein>
<comment type="caution">
    <text evidence="2">The sequence shown here is derived from an EMBL/GenBank/DDBJ whole genome shotgun (WGS) entry which is preliminary data.</text>
</comment>
<organism evidence="2 3">
    <name type="scientific">Trichinella spiralis</name>
    <name type="common">Trichina worm</name>
    <dbReference type="NCBI Taxonomy" id="6334"/>
    <lineage>
        <taxon>Eukaryota</taxon>
        <taxon>Metazoa</taxon>
        <taxon>Ecdysozoa</taxon>
        <taxon>Nematoda</taxon>
        <taxon>Enoplea</taxon>
        <taxon>Dorylaimia</taxon>
        <taxon>Trichinellida</taxon>
        <taxon>Trichinellidae</taxon>
        <taxon>Trichinella</taxon>
    </lineage>
</organism>
<feature type="region of interest" description="Disordered" evidence="1">
    <location>
        <begin position="19"/>
        <end position="47"/>
    </location>
</feature>
<proteinExistence type="predicted"/>
<keyword evidence="3" id="KW-1185">Reference proteome</keyword>
<accession>A0ABR3K073</accession>
<gene>
    <name evidence="2" type="ORF">TSPI_08270</name>
</gene>
<dbReference type="EMBL" id="JBEUSY010000566">
    <property type="protein sequence ID" value="KAL1226472.1"/>
    <property type="molecule type" value="Genomic_DNA"/>
</dbReference>
<sequence length="93" mass="10641">MRCKPPVLKIRKLNHFKDAHPSCRKPRVGPMEDVHRTDKAPKEPTQSIEGFEHQKILSKRYDYAKKTEEGSCPNCAVDLSRSFTSDSDVDRNG</sequence>
<evidence type="ECO:0000313" key="3">
    <source>
        <dbReference type="Proteomes" id="UP001558632"/>
    </source>
</evidence>